<dbReference type="Proteomes" id="UP000626148">
    <property type="component" value="Unassembled WGS sequence"/>
</dbReference>
<name>A0A918K4Z1_9GAMM</name>
<comment type="caution">
    <text evidence="2">The sequence shown here is derived from an EMBL/GenBank/DDBJ whole genome shotgun (WGS) entry which is preliminary data.</text>
</comment>
<dbReference type="RefSeq" id="WP_373300872.1">
    <property type="nucleotide sequence ID" value="NZ_BMXR01000003.1"/>
</dbReference>
<proteinExistence type="predicted"/>
<protein>
    <recommendedName>
        <fullName evidence="1">DUF6916 domain-containing protein</fullName>
    </recommendedName>
</protein>
<sequence>MSELDFDRLKSIQGESVDITDSQNHRASLMLEAVEPGLPNDATWDSISIRFRSNTTLTIPQGYYTIHHRHLGTHMLFVVPRDSGRYQSMITRERK</sequence>
<keyword evidence="3" id="KW-1185">Reference proteome</keyword>
<evidence type="ECO:0000259" key="1">
    <source>
        <dbReference type="Pfam" id="PF21880"/>
    </source>
</evidence>
<dbReference type="Pfam" id="PF21880">
    <property type="entry name" value="DUF6916"/>
    <property type="match status" value="1"/>
</dbReference>
<accession>A0A918K4Z1</accession>
<feature type="domain" description="DUF6916" evidence="1">
    <location>
        <begin position="5"/>
        <end position="82"/>
    </location>
</feature>
<evidence type="ECO:0000313" key="3">
    <source>
        <dbReference type="Proteomes" id="UP000626148"/>
    </source>
</evidence>
<dbReference type="AlphaFoldDB" id="A0A918K4Z1"/>
<organism evidence="2 3">
    <name type="scientific">Saccharospirillum salsuginis</name>
    <dbReference type="NCBI Taxonomy" id="418750"/>
    <lineage>
        <taxon>Bacteria</taxon>
        <taxon>Pseudomonadati</taxon>
        <taxon>Pseudomonadota</taxon>
        <taxon>Gammaproteobacteria</taxon>
        <taxon>Oceanospirillales</taxon>
        <taxon>Saccharospirillaceae</taxon>
        <taxon>Saccharospirillum</taxon>
    </lineage>
</organism>
<reference evidence="2" key="1">
    <citation type="journal article" date="2014" name="Int. J. Syst. Evol. Microbiol.">
        <title>Complete genome sequence of Corynebacterium casei LMG S-19264T (=DSM 44701T), isolated from a smear-ripened cheese.</title>
        <authorList>
            <consortium name="US DOE Joint Genome Institute (JGI-PGF)"/>
            <person name="Walter F."/>
            <person name="Albersmeier A."/>
            <person name="Kalinowski J."/>
            <person name="Ruckert C."/>
        </authorList>
    </citation>
    <scope>NUCLEOTIDE SEQUENCE</scope>
    <source>
        <strain evidence="2">KCTC 22169</strain>
    </source>
</reference>
<dbReference type="InterPro" id="IPR054209">
    <property type="entry name" value="DUF6916"/>
</dbReference>
<reference evidence="2" key="2">
    <citation type="submission" date="2020-09" db="EMBL/GenBank/DDBJ databases">
        <authorList>
            <person name="Sun Q."/>
            <person name="Kim S."/>
        </authorList>
    </citation>
    <scope>NUCLEOTIDE SEQUENCE</scope>
    <source>
        <strain evidence="2">KCTC 22169</strain>
    </source>
</reference>
<gene>
    <name evidence="2" type="ORF">GCM10007392_16620</name>
</gene>
<evidence type="ECO:0000313" key="2">
    <source>
        <dbReference type="EMBL" id="GGX49904.1"/>
    </source>
</evidence>
<dbReference type="EMBL" id="BMXR01000003">
    <property type="protein sequence ID" value="GGX49904.1"/>
    <property type="molecule type" value="Genomic_DNA"/>
</dbReference>